<dbReference type="EMBL" id="FXTM01000013">
    <property type="protein sequence ID" value="SMO59691.1"/>
    <property type="molecule type" value="Genomic_DNA"/>
</dbReference>
<reference evidence="1 2" key="1">
    <citation type="submission" date="2017-05" db="EMBL/GenBank/DDBJ databases">
        <authorList>
            <person name="Varghese N."/>
            <person name="Submissions S."/>
        </authorList>
    </citation>
    <scope>NUCLEOTIDE SEQUENCE [LARGE SCALE GENOMIC DNA]</scope>
    <source>
        <strain evidence="1 2">DSM 16304</strain>
    </source>
</reference>
<evidence type="ECO:0000313" key="2">
    <source>
        <dbReference type="Proteomes" id="UP000317315"/>
    </source>
</evidence>
<sequence length="128" mass="14783">MWLWRCIDSVHVFVYDERKEMISLIESNIGCASVERNIPDLEAQLLENVAPKVVEKLKKLKLPHKYVVIAPLGVLWDRKAKVSFAIGISFGVALYKRLPKFLKQEKVEDYDPATYKPLEIVEEEIPQS</sequence>
<protein>
    <submittedName>
        <fullName evidence="1">Uncharacterized protein</fullName>
    </submittedName>
</protein>
<dbReference type="Proteomes" id="UP000317315">
    <property type="component" value="Unassembled WGS sequence"/>
</dbReference>
<dbReference type="RefSeq" id="WP_142935606.1">
    <property type="nucleotide sequence ID" value="NZ_FXTM01000013.1"/>
</dbReference>
<organism evidence="1 2">
    <name type="scientific">Balnearium lithotrophicum</name>
    <dbReference type="NCBI Taxonomy" id="223788"/>
    <lineage>
        <taxon>Bacteria</taxon>
        <taxon>Pseudomonadati</taxon>
        <taxon>Aquificota</taxon>
        <taxon>Aquificia</taxon>
        <taxon>Desulfurobacteriales</taxon>
        <taxon>Desulfurobacteriaceae</taxon>
        <taxon>Balnearium</taxon>
    </lineage>
</organism>
<keyword evidence="2" id="KW-1185">Reference proteome</keyword>
<evidence type="ECO:0000313" key="1">
    <source>
        <dbReference type="EMBL" id="SMO59691.1"/>
    </source>
</evidence>
<dbReference type="AlphaFoldDB" id="A0A521CLR5"/>
<proteinExistence type="predicted"/>
<gene>
    <name evidence="1" type="ORF">SAMN06269117_11348</name>
</gene>
<name>A0A521CLR5_9BACT</name>
<accession>A0A521CLR5</accession>